<keyword evidence="5" id="KW-1185">Reference proteome</keyword>
<reference evidence="4" key="1">
    <citation type="submission" date="2023-07" db="EMBL/GenBank/DDBJ databases">
        <authorList>
            <consortium name="AG Swart"/>
            <person name="Singh M."/>
            <person name="Singh A."/>
            <person name="Seah K."/>
            <person name="Emmerich C."/>
        </authorList>
    </citation>
    <scope>NUCLEOTIDE SEQUENCE</scope>
    <source>
        <strain evidence="4">DP1</strain>
    </source>
</reference>
<organism evidence="4 5">
    <name type="scientific">Euplotes crassus</name>
    <dbReference type="NCBI Taxonomy" id="5936"/>
    <lineage>
        <taxon>Eukaryota</taxon>
        <taxon>Sar</taxon>
        <taxon>Alveolata</taxon>
        <taxon>Ciliophora</taxon>
        <taxon>Intramacronucleata</taxon>
        <taxon>Spirotrichea</taxon>
        <taxon>Hypotrichia</taxon>
        <taxon>Euplotida</taxon>
        <taxon>Euplotidae</taxon>
        <taxon>Moneuplotes</taxon>
    </lineage>
</organism>
<evidence type="ECO:0000256" key="3">
    <source>
        <dbReference type="ARBA" id="ARBA00022927"/>
    </source>
</evidence>
<dbReference type="FunFam" id="2.60.40.640:FF:000015">
    <property type="entry name" value="Vacuolar protein sorting-associated protein 26"/>
    <property type="match status" value="1"/>
</dbReference>
<dbReference type="Gene3D" id="2.60.40.640">
    <property type="match status" value="2"/>
</dbReference>
<gene>
    <name evidence="4" type="ORF">ECRASSUSDP1_LOCUS16901</name>
</gene>
<dbReference type="InterPro" id="IPR028934">
    <property type="entry name" value="Vps26-related"/>
</dbReference>
<evidence type="ECO:0000313" key="5">
    <source>
        <dbReference type="Proteomes" id="UP001295684"/>
    </source>
</evidence>
<dbReference type="GO" id="GO:0006886">
    <property type="term" value="P:intracellular protein transport"/>
    <property type="evidence" value="ECO:0007669"/>
    <property type="project" value="InterPro"/>
</dbReference>
<evidence type="ECO:0000313" key="4">
    <source>
        <dbReference type="EMBL" id="CAI2375539.1"/>
    </source>
</evidence>
<evidence type="ECO:0008006" key="6">
    <source>
        <dbReference type="Google" id="ProtNLM"/>
    </source>
</evidence>
<sequence length="299" mass="34725">MILTSLLGLGASADIEIELDNNESRKTTMIKDRNDNQKMAYIYQDKESISGRCAIYLKNSKSIDHQGIRVDLIGMIENFYDKSQNLKFLTLSRELEPPGTLSENTTCEFNFNNVEMEYESYCGICVRVRYFIQISINRSYGTIKEDHEFVVFNPSTEPDTNHKLRMEVGIEECLHIEFEYQSSKYTLKDVVVGKVHFNLVRIKIKQMELAIVRKETVGSGQASETQKETLSKYEVMDGAPVKGEEIPIRYYLAGIDLTPTYLNVSKRFSTKYYLSLILIDSEDRRYFKEQEIVLWRDKL</sequence>
<comment type="similarity">
    <text evidence="1">Belongs to the VPS26 family.</text>
</comment>
<dbReference type="EMBL" id="CAMPGE010017027">
    <property type="protein sequence ID" value="CAI2375539.1"/>
    <property type="molecule type" value="Genomic_DNA"/>
</dbReference>
<comment type="caution">
    <text evidence="4">The sequence shown here is derived from an EMBL/GenBank/DDBJ whole genome shotgun (WGS) entry which is preliminary data.</text>
</comment>
<dbReference type="Proteomes" id="UP001295684">
    <property type="component" value="Unassembled WGS sequence"/>
</dbReference>
<protein>
    <recommendedName>
        <fullName evidence="6">Vacuolar protein sorting-associated protein 26</fullName>
    </recommendedName>
</protein>
<name>A0AAD1XMU7_EUPCR</name>
<dbReference type="PANTHER" id="PTHR12233">
    <property type="entry name" value="VACUOLAR PROTEIN SORTING 26 RELATED"/>
    <property type="match status" value="1"/>
</dbReference>
<dbReference type="InterPro" id="IPR014752">
    <property type="entry name" value="Arrestin-like_C"/>
</dbReference>
<dbReference type="AlphaFoldDB" id="A0AAD1XMU7"/>
<proteinExistence type="inferred from homology"/>
<evidence type="ECO:0000256" key="2">
    <source>
        <dbReference type="ARBA" id="ARBA00022448"/>
    </source>
</evidence>
<accession>A0AAD1XMU7</accession>
<dbReference type="Pfam" id="PF03643">
    <property type="entry name" value="Vps26"/>
    <property type="match status" value="1"/>
</dbReference>
<keyword evidence="2" id="KW-0813">Transport</keyword>
<keyword evidence="3" id="KW-0653">Protein transport</keyword>
<evidence type="ECO:0000256" key="1">
    <source>
        <dbReference type="ARBA" id="ARBA00009100"/>
    </source>
</evidence>
<dbReference type="GO" id="GO:0030904">
    <property type="term" value="C:retromer complex"/>
    <property type="evidence" value="ECO:0007669"/>
    <property type="project" value="UniProtKB-ARBA"/>
</dbReference>